<evidence type="ECO:0000313" key="2">
    <source>
        <dbReference type="Proteomes" id="UP000674217"/>
    </source>
</evidence>
<protein>
    <recommendedName>
        <fullName evidence="3">CarboxypepD_reg-like domain-containing protein</fullName>
    </recommendedName>
</protein>
<dbReference type="Proteomes" id="UP000674217">
    <property type="component" value="Unassembled WGS sequence"/>
</dbReference>
<organism evidence="1 2">
    <name type="scientific">Flavobacterium flabelliforme</name>
    <dbReference type="NCBI Taxonomy" id="2816119"/>
    <lineage>
        <taxon>Bacteria</taxon>
        <taxon>Pseudomonadati</taxon>
        <taxon>Bacteroidota</taxon>
        <taxon>Flavobacteriia</taxon>
        <taxon>Flavobacteriales</taxon>
        <taxon>Flavobacteriaceae</taxon>
        <taxon>Flavobacterium</taxon>
    </lineage>
</organism>
<proteinExistence type="predicted"/>
<dbReference type="SUPFAM" id="SSF49464">
    <property type="entry name" value="Carboxypeptidase regulatory domain-like"/>
    <property type="match status" value="1"/>
</dbReference>
<dbReference type="InterPro" id="IPR008969">
    <property type="entry name" value="CarboxyPept-like_regulatory"/>
</dbReference>
<keyword evidence="2" id="KW-1185">Reference proteome</keyword>
<comment type="caution">
    <text evidence="1">The sequence shown here is derived from an EMBL/GenBank/DDBJ whole genome shotgun (WGS) entry which is preliminary data.</text>
</comment>
<gene>
    <name evidence="1" type="ORF">J3S90_02570</name>
</gene>
<reference evidence="1 2" key="1">
    <citation type="submission" date="2021-03" db="EMBL/GenBank/DDBJ databases">
        <title>Flavobacterium Flabelliformis Sp. Nov. And Flavobacterium Geliluteum Sp. Nov., Two Novel Multidrug Resistant Psychrophilic Species Isolated From Antarctica.</title>
        <authorList>
            <person name="Kralova S."/>
            <person name="Busse H.J."/>
            <person name="Bezdicek M."/>
            <person name="Nykrynova M."/>
            <person name="Kroupova E."/>
            <person name="Krsek D."/>
            <person name="Sedlacek I."/>
        </authorList>
    </citation>
    <scope>NUCLEOTIDE SEQUENCE [LARGE SCALE GENOMIC DNA]</scope>
    <source>
        <strain evidence="1 2">P4023</strain>
    </source>
</reference>
<sequence>MIRIVCLFLIFSTMQIKAQERDQVLLKGKVSAEKMVLEDVYVINKKTQKAVVSDRDGIFSLYATVGDTLLFSATEFRETIVVLSHEDFQTSLFVVRMKPVVNQLNEVVVRNGINAVSLGIIPSGQRVYTPAERRLNTANNLNATANAGTMVGGSISADPLLNWISGRTKMLKKEVKVEKKELYLFQLESMFSNDYLVSKLKIPSEYVKGFEYYAVENEEFVSILKSKNPSTITFLLTELANKYKEIIAREN</sequence>
<name>A0ABS5CPY1_9FLAO</name>
<evidence type="ECO:0008006" key="3">
    <source>
        <dbReference type="Google" id="ProtNLM"/>
    </source>
</evidence>
<accession>A0ABS5CPY1</accession>
<dbReference type="EMBL" id="JAGFBU010000001">
    <property type="protein sequence ID" value="MBP4140681.1"/>
    <property type="molecule type" value="Genomic_DNA"/>
</dbReference>
<evidence type="ECO:0000313" key="1">
    <source>
        <dbReference type="EMBL" id="MBP4140681.1"/>
    </source>
</evidence>